<keyword evidence="2" id="KW-1185">Reference proteome</keyword>
<organism evidence="1 2">
    <name type="scientific">Sinorhizobium sojae CCBAU 05684</name>
    <dbReference type="NCBI Taxonomy" id="716928"/>
    <lineage>
        <taxon>Bacteria</taxon>
        <taxon>Pseudomonadati</taxon>
        <taxon>Pseudomonadota</taxon>
        <taxon>Alphaproteobacteria</taxon>
        <taxon>Hyphomicrobiales</taxon>
        <taxon>Rhizobiaceae</taxon>
        <taxon>Sinorhizobium/Ensifer group</taxon>
        <taxon>Sinorhizobium</taxon>
    </lineage>
</organism>
<accession>A0A249PB32</accession>
<gene>
    <name evidence="1" type="ORF">SJ05684_c17180</name>
</gene>
<dbReference type="EMBL" id="CP023067">
    <property type="protein sequence ID" value="ASY63160.1"/>
    <property type="molecule type" value="Genomic_DNA"/>
</dbReference>
<dbReference type="AlphaFoldDB" id="A0A249PB32"/>
<dbReference type="Proteomes" id="UP000217211">
    <property type="component" value="Chromosome"/>
</dbReference>
<evidence type="ECO:0000313" key="1">
    <source>
        <dbReference type="EMBL" id="ASY63160.1"/>
    </source>
</evidence>
<sequence length="42" mass="4416">MTRGAAVSRSATIDAAPVERGAIARIRPILVATNPQYFIGGF</sequence>
<reference evidence="1 2" key="1">
    <citation type="submission" date="2017-08" db="EMBL/GenBank/DDBJ databases">
        <title>Multipartite genome sequences of Sinorhizobium species nodulating soybeans.</title>
        <authorList>
            <person name="Tian C.F."/>
        </authorList>
    </citation>
    <scope>NUCLEOTIDE SEQUENCE [LARGE SCALE GENOMIC DNA]</scope>
    <source>
        <strain evidence="1 2">CCBAU 05684</strain>
    </source>
</reference>
<evidence type="ECO:0000313" key="2">
    <source>
        <dbReference type="Proteomes" id="UP000217211"/>
    </source>
</evidence>
<dbReference type="KEGG" id="esj:SJ05684_c17180"/>
<protein>
    <submittedName>
        <fullName evidence="1">Uncharacterized protein</fullName>
    </submittedName>
</protein>
<name>A0A249PB32_9HYPH</name>
<proteinExistence type="predicted"/>